<dbReference type="PROSITE" id="PS51257">
    <property type="entry name" value="PROKAR_LIPOPROTEIN"/>
    <property type="match status" value="1"/>
</dbReference>
<organism evidence="1 2">
    <name type="scientific">Flavobacterium cauense R2A-7</name>
    <dbReference type="NCBI Taxonomy" id="1341154"/>
    <lineage>
        <taxon>Bacteria</taxon>
        <taxon>Pseudomonadati</taxon>
        <taxon>Bacteroidota</taxon>
        <taxon>Flavobacteriia</taxon>
        <taxon>Flavobacteriales</taxon>
        <taxon>Flavobacteriaceae</taxon>
        <taxon>Flavobacterium</taxon>
    </lineage>
</organism>
<comment type="caution">
    <text evidence="1">The sequence shown here is derived from an EMBL/GenBank/DDBJ whole genome shotgun (WGS) entry which is preliminary data.</text>
</comment>
<accession>V6S3Z7</accession>
<protein>
    <submittedName>
        <fullName evidence="1">Uncharacterized protein</fullName>
    </submittedName>
</protein>
<dbReference type="EMBL" id="VLKQ01000015">
    <property type="protein sequence ID" value="TWI08355.1"/>
    <property type="molecule type" value="Genomic_DNA"/>
</dbReference>
<dbReference type="AlphaFoldDB" id="V6S3Z7"/>
<dbReference type="OrthoDB" id="766451at2"/>
<evidence type="ECO:0000313" key="1">
    <source>
        <dbReference type="EMBL" id="TWI08355.1"/>
    </source>
</evidence>
<evidence type="ECO:0000313" key="2">
    <source>
        <dbReference type="Proteomes" id="UP000319848"/>
    </source>
</evidence>
<dbReference type="RefSeq" id="WP_023569920.1">
    <property type="nucleotide sequence ID" value="NZ_AVBI01000010.1"/>
</dbReference>
<name>V6S3Z7_9FLAO</name>
<proteinExistence type="predicted"/>
<reference evidence="1 2" key="1">
    <citation type="journal article" date="2015" name="Stand. Genomic Sci.">
        <title>Genomic Encyclopedia of Bacterial and Archaeal Type Strains, Phase III: the genomes of soil and plant-associated and newly described type strains.</title>
        <authorList>
            <person name="Whitman W.B."/>
            <person name="Woyke T."/>
            <person name="Klenk H.P."/>
            <person name="Zhou Y."/>
            <person name="Lilburn T.G."/>
            <person name="Beck B.J."/>
            <person name="De Vos P."/>
            <person name="Vandamme P."/>
            <person name="Eisen J.A."/>
            <person name="Garrity G."/>
            <person name="Hugenholtz P."/>
            <person name="Kyrpides N.C."/>
        </authorList>
    </citation>
    <scope>NUCLEOTIDE SEQUENCE [LARGE SCALE GENOMIC DNA]</scope>
    <source>
        <strain evidence="1 2">CGMCC 1.7270</strain>
    </source>
</reference>
<sequence>MIKQLNTKRLLLLICILTIASCKKQLPDETSVVSGIKDTVKNAVTENNKILNSVNKVAVDFTKNKDLLDIILLLPEKSFSSWEWKSEDRIQWYKEIKANNYYIDNNPNFFNLKYLKPNEAGFSIVDGFWSINIYKTSENSFVVVTDDRVGDGNTLNFYEVKSNTIKECLNENLLLPDYKEHLKKKVSDANCDEKFEELDDPIFVYNFSGPNKIEIESSWYLTEESYSDCFIGNAIQYNFNPQLKKFEVAKIYWKPKQNE</sequence>
<dbReference type="Proteomes" id="UP000319848">
    <property type="component" value="Unassembled WGS sequence"/>
</dbReference>
<keyword evidence="2" id="KW-1185">Reference proteome</keyword>
<gene>
    <name evidence="1" type="ORF">IP98_02775</name>
</gene>